<feature type="signal peptide" evidence="1">
    <location>
        <begin position="1"/>
        <end position="19"/>
    </location>
</feature>
<organism evidence="2">
    <name type="scientific">Xenopsylla cheopis</name>
    <name type="common">Oriental rat flea</name>
    <name type="synonym">Pulex cheopis</name>
    <dbReference type="NCBI Taxonomy" id="163159"/>
    <lineage>
        <taxon>Eukaryota</taxon>
        <taxon>Metazoa</taxon>
        <taxon>Ecdysozoa</taxon>
        <taxon>Arthropoda</taxon>
        <taxon>Hexapoda</taxon>
        <taxon>Insecta</taxon>
        <taxon>Pterygota</taxon>
        <taxon>Neoptera</taxon>
        <taxon>Endopterygota</taxon>
        <taxon>Siphonaptera</taxon>
        <taxon>Pulicidae</taxon>
        <taxon>Xenopsyllinae</taxon>
        <taxon>Xenopsylla</taxon>
    </lineage>
</organism>
<feature type="chain" id="PRO_5026771720" evidence="1">
    <location>
        <begin position="20"/>
        <end position="111"/>
    </location>
</feature>
<sequence>MLSPKVILVFFAILAYTQGETTNTCANNGIDLCAVLKSLASLEVEIDILALIIKLQNLLGSVISTMVCNLGIQVCVPVCTLVQALMELNIEVNIINSIFVSVTGEPPECNI</sequence>
<protein>
    <submittedName>
        <fullName evidence="2">Putative secreted protein</fullName>
    </submittedName>
</protein>
<dbReference type="EMBL" id="GIIL01007416">
    <property type="protein sequence ID" value="NOV51142.1"/>
    <property type="molecule type" value="Transcribed_RNA"/>
</dbReference>
<proteinExistence type="predicted"/>
<accession>A0A6M2DY30</accession>
<evidence type="ECO:0000313" key="2">
    <source>
        <dbReference type="EMBL" id="NOV51142.1"/>
    </source>
</evidence>
<evidence type="ECO:0000256" key="1">
    <source>
        <dbReference type="SAM" id="SignalP"/>
    </source>
</evidence>
<reference evidence="2" key="1">
    <citation type="submission" date="2020-03" db="EMBL/GenBank/DDBJ databases">
        <title>Transcriptomic Profiling of the Digestive Tract of the Rat Flea, Xenopsylla cheopis, Following Blood Feeding and Infection with Yersinia pestis.</title>
        <authorList>
            <person name="Bland D.M."/>
            <person name="Martens C.A."/>
            <person name="Virtaneva K."/>
            <person name="Kanakabandi K."/>
            <person name="Long D."/>
            <person name="Rosenke R."/>
            <person name="Saturday G.A."/>
            <person name="Hoyt F.H."/>
            <person name="Bruno D.P."/>
            <person name="Ribeiro J.M.C."/>
            <person name="Hinnebusch J."/>
        </authorList>
    </citation>
    <scope>NUCLEOTIDE SEQUENCE</scope>
</reference>
<keyword evidence="1" id="KW-0732">Signal</keyword>
<dbReference type="AlphaFoldDB" id="A0A6M2DY30"/>
<name>A0A6M2DY30_XENCH</name>